<dbReference type="Proteomes" id="UP000036403">
    <property type="component" value="Unassembled WGS sequence"/>
</dbReference>
<protein>
    <submittedName>
        <fullName evidence="2">Uncharacterized protein</fullName>
    </submittedName>
</protein>
<evidence type="ECO:0000256" key="1">
    <source>
        <dbReference type="SAM" id="MobiDB-lite"/>
    </source>
</evidence>
<sequence>MYDPARLVGRIACARVKRTGSKKGERGRVVRIAEVSAEDEDERKAGRQEGRTDGRTEKARGRGCMMEGRGTEKKEKGKIRRGHGTTLLNVVAHPSVVEPTLSRALCPVLVGISGAPTGPSAVSPII</sequence>
<proteinExistence type="predicted"/>
<feature type="region of interest" description="Disordered" evidence="1">
    <location>
        <begin position="34"/>
        <end position="81"/>
    </location>
</feature>
<dbReference type="OrthoDB" id="10628251at2759"/>
<keyword evidence="3" id="KW-1185">Reference proteome</keyword>
<feature type="compositionally biased region" description="Basic and acidic residues" evidence="1">
    <location>
        <begin position="42"/>
        <end position="60"/>
    </location>
</feature>
<dbReference type="PaxDb" id="67767-A0A0J7L3S8"/>
<dbReference type="AlphaFoldDB" id="A0A0J7L3S8"/>
<evidence type="ECO:0000313" key="3">
    <source>
        <dbReference type="Proteomes" id="UP000036403"/>
    </source>
</evidence>
<dbReference type="EMBL" id="LBMM01000911">
    <property type="protein sequence ID" value="KMQ97233.1"/>
    <property type="molecule type" value="Genomic_DNA"/>
</dbReference>
<reference evidence="2 3" key="1">
    <citation type="submission" date="2015-04" db="EMBL/GenBank/DDBJ databases">
        <title>Lasius niger genome sequencing.</title>
        <authorList>
            <person name="Konorov E.A."/>
            <person name="Nikitin M.A."/>
            <person name="Kirill M.V."/>
            <person name="Chang P."/>
        </authorList>
    </citation>
    <scope>NUCLEOTIDE SEQUENCE [LARGE SCALE GENOMIC DNA]</scope>
    <source>
        <tissue evidence="2">Whole</tissue>
    </source>
</reference>
<accession>A0A0J7L3S8</accession>
<gene>
    <name evidence="2" type="ORF">RF55_2444</name>
</gene>
<evidence type="ECO:0000313" key="2">
    <source>
        <dbReference type="EMBL" id="KMQ97233.1"/>
    </source>
</evidence>
<comment type="caution">
    <text evidence="2">The sequence shown here is derived from an EMBL/GenBank/DDBJ whole genome shotgun (WGS) entry which is preliminary data.</text>
</comment>
<organism evidence="2 3">
    <name type="scientific">Lasius niger</name>
    <name type="common">Black garden ant</name>
    <dbReference type="NCBI Taxonomy" id="67767"/>
    <lineage>
        <taxon>Eukaryota</taxon>
        <taxon>Metazoa</taxon>
        <taxon>Ecdysozoa</taxon>
        <taxon>Arthropoda</taxon>
        <taxon>Hexapoda</taxon>
        <taxon>Insecta</taxon>
        <taxon>Pterygota</taxon>
        <taxon>Neoptera</taxon>
        <taxon>Endopterygota</taxon>
        <taxon>Hymenoptera</taxon>
        <taxon>Apocrita</taxon>
        <taxon>Aculeata</taxon>
        <taxon>Formicoidea</taxon>
        <taxon>Formicidae</taxon>
        <taxon>Formicinae</taxon>
        <taxon>Lasius</taxon>
        <taxon>Lasius</taxon>
    </lineage>
</organism>
<name>A0A0J7L3S8_LASNI</name>